<keyword evidence="2" id="KW-1185">Reference proteome</keyword>
<sequence>MPDTQTDLMRFGGRLKADAPDPAIELIEKARRMPVPVIGLVPQRHLEDWDAFGVSSGTHNGVFDSCDVSISYTLWRNPHNIHDPVNLAELGDEQRASLDRQVPSERPPWLLERVRRTRYPLLWECVITHWRSEPREYDSVEARLAAHVNHILENGFRETRVRGELPGDLDSPVDERHVEHGVTVLVNGFERSGIRIDTDPDVYGVGVALANNSTVTAVLPRDELRFVDVAFETRRI</sequence>
<dbReference type="KEGG" id="gry:D7I44_15770"/>
<organism evidence="1 2">
    <name type="scientific">Gryllotalpicola protaetiae</name>
    <dbReference type="NCBI Taxonomy" id="2419771"/>
    <lineage>
        <taxon>Bacteria</taxon>
        <taxon>Bacillati</taxon>
        <taxon>Actinomycetota</taxon>
        <taxon>Actinomycetes</taxon>
        <taxon>Micrococcales</taxon>
        <taxon>Microbacteriaceae</taxon>
        <taxon>Gryllotalpicola</taxon>
    </lineage>
</organism>
<dbReference type="OrthoDB" id="4915037at2"/>
<dbReference type="Proteomes" id="UP000275069">
    <property type="component" value="Chromosome"/>
</dbReference>
<evidence type="ECO:0000313" key="2">
    <source>
        <dbReference type="Proteomes" id="UP000275069"/>
    </source>
</evidence>
<protein>
    <submittedName>
        <fullName evidence="1">Uncharacterized protein</fullName>
    </submittedName>
</protein>
<reference evidence="1 2" key="1">
    <citation type="submission" date="2018-09" db="EMBL/GenBank/DDBJ databases">
        <title>Genome sequencing of strain 2DFW10M-5.</title>
        <authorList>
            <person name="Heo J."/>
            <person name="Kim S.-J."/>
            <person name="Kwon S.-W."/>
        </authorList>
    </citation>
    <scope>NUCLEOTIDE SEQUENCE [LARGE SCALE GENOMIC DNA]</scope>
    <source>
        <strain evidence="1 2">2DFW10M-5</strain>
    </source>
</reference>
<gene>
    <name evidence="1" type="ORF">D7I44_15770</name>
</gene>
<dbReference type="AlphaFoldDB" id="A0A387BUQ6"/>
<proteinExistence type="predicted"/>
<evidence type="ECO:0000313" key="1">
    <source>
        <dbReference type="EMBL" id="AYG04840.1"/>
    </source>
</evidence>
<name>A0A387BUQ6_9MICO</name>
<accession>A0A387BUQ6</accession>
<dbReference type="EMBL" id="CP032624">
    <property type="protein sequence ID" value="AYG04840.1"/>
    <property type="molecule type" value="Genomic_DNA"/>
</dbReference>